<accession>A0A4Z0NDX6</accession>
<dbReference type="AlphaFoldDB" id="A0A4Z0NDX6"/>
<dbReference type="GO" id="GO:0008170">
    <property type="term" value="F:N-methyltransferase activity"/>
    <property type="evidence" value="ECO:0007669"/>
    <property type="project" value="InterPro"/>
</dbReference>
<dbReference type="InterPro" id="IPR003356">
    <property type="entry name" value="DNA_methylase_A-5"/>
</dbReference>
<sequence>MKIFDQAKWLLHAAIRDTGLNLSNSASVAAILLAWSQASSASRGDLPPFADVSVDYMLAQWEHAVQTFVPDATISEVQTSWKPWSQTALEQFRRAMLSALSLGLTADDLAAMILEMGAAEAWISPQSATLLTGLLWREKLAAVRCGLSYAVHVAWRLAQAGPVHLDVESVALASLVRTLARACSRPLTVEVRSLPDFTGEVARAPEFAQALLFPPLGMKISAQGSTLGSAGFRADDTLTSEAYGALWGARLAQGRCFVVVGNGFLFRTNSREAALKQVLIEQHGLVAVMALPRGTYPRSGVAMSVLVFDQARADSLSERNLRFIDAAGIEDQVQGLDLLTTATPSRHAVDIPYAQVRESGFNLSVERYVLDPEAQASWNMLESRDTVRLADVAEIFRPQALPKASGEQSMMAVREAMLADIQDGYLLPPQRTGQTPATAMRKIESTILREGDVLLSVKGTIGKVALVRGDVTNAADAPPVVPAQSLLILRLRKGSPINSPEVLARYLGSPMVQALLQRQAGGTSIPNVAIGDIKELPVPMLDPAAQDNILDLVREHERLQGEIAMLRRRMDDIQAEISNTIRQTMV</sequence>
<feature type="coiled-coil region" evidence="4">
    <location>
        <begin position="549"/>
        <end position="583"/>
    </location>
</feature>
<evidence type="ECO:0000256" key="1">
    <source>
        <dbReference type="ARBA" id="ARBA00006594"/>
    </source>
</evidence>
<dbReference type="Proteomes" id="UP000297535">
    <property type="component" value="Unassembled WGS sequence"/>
</dbReference>
<keyword evidence="3" id="KW-0238">DNA-binding</keyword>
<dbReference type="InterPro" id="IPR044946">
    <property type="entry name" value="Restrct_endonuc_typeI_TRD_sf"/>
</dbReference>
<keyword evidence="6" id="KW-0378">Hydrolase</keyword>
<gene>
    <name evidence="6" type="ORF">EU555_35625</name>
</gene>
<dbReference type="SUPFAM" id="SSF116734">
    <property type="entry name" value="DNA methylase specificity domain"/>
    <property type="match status" value="1"/>
</dbReference>
<proteinExistence type="inferred from homology"/>
<dbReference type="GO" id="GO:0003677">
    <property type="term" value="F:DNA binding"/>
    <property type="evidence" value="ECO:0007669"/>
    <property type="project" value="UniProtKB-KW"/>
</dbReference>
<organism evidence="6 7">
    <name type="scientific">Methylobacterium nonmethylotrophicum</name>
    <dbReference type="NCBI Taxonomy" id="1141884"/>
    <lineage>
        <taxon>Bacteria</taxon>
        <taxon>Pseudomonadati</taxon>
        <taxon>Pseudomonadota</taxon>
        <taxon>Alphaproteobacteria</taxon>
        <taxon>Hyphomicrobiales</taxon>
        <taxon>Methylobacteriaceae</taxon>
        <taxon>Methylobacterium</taxon>
    </lineage>
</organism>
<evidence type="ECO:0000256" key="4">
    <source>
        <dbReference type="SAM" id="Coils"/>
    </source>
</evidence>
<evidence type="ECO:0000313" key="7">
    <source>
        <dbReference type="Proteomes" id="UP000297535"/>
    </source>
</evidence>
<keyword evidence="4" id="KW-0175">Coiled coil</keyword>
<dbReference type="OrthoDB" id="9806213at2"/>
<dbReference type="Pfam" id="PF02384">
    <property type="entry name" value="N6_Mtase"/>
    <property type="match status" value="1"/>
</dbReference>
<evidence type="ECO:0000313" key="6">
    <source>
        <dbReference type="EMBL" id="TGD91681.1"/>
    </source>
</evidence>
<dbReference type="InterPro" id="IPR029063">
    <property type="entry name" value="SAM-dependent_MTases_sf"/>
</dbReference>
<comment type="similarity">
    <text evidence="1">Belongs to the N(4)/N(6)-methyltransferase family.</text>
</comment>
<evidence type="ECO:0000259" key="5">
    <source>
        <dbReference type="Pfam" id="PF02384"/>
    </source>
</evidence>
<dbReference type="RefSeq" id="WP_135420084.1">
    <property type="nucleotide sequence ID" value="NZ_SRLB01000075.1"/>
</dbReference>
<dbReference type="SUPFAM" id="SSF53335">
    <property type="entry name" value="S-adenosyl-L-methionine-dependent methyltransferases"/>
    <property type="match status" value="1"/>
</dbReference>
<protein>
    <submittedName>
        <fullName evidence="6">Restriction endonuclease subunit M/S</fullName>
    </submittedName>
</protein>
<keyword evidence="6" id="KW-0540">Nuclease</keyword>
<dbReference type="GO" id="GO:0009307">
    <property type="term" value="P:DNA restriction-modification system"/>
    <property type="evidence" value="ECO:0007669"/>
    <property type="project" value="UniProtKB-KW"/>
</dbReference>
<name>A0A4Z0NDX6_9HYPH</name>
<keyword evidence="6" id="KW-0255">Endonuclease</keyword>
<keyword evidence="7" id="KW-1185">Reference proteome</keyword>
<dbReference type="Gene3D" id="3.90.220.20">
    <property type="entry name" value="DNA methylase specificity domains"/>
    <property type="match status" value="1"/>
</dbReference>
<feature type="domain" description="DNA methylase adenine-specific" evidence="5">
    <location>
        <begin position="253"/>
        <end position="333"/>
    </location>
</feature>
<evidence type="ECO:0000256" key="3">
    <source>
        <dbReference type="ARBA" id="ARBA00023125"/>
    </source>
</evidence>
<keyword evidence="2" id="KW-0680">Restriction system</keyword>
<reference evidence="6 7" key="1">
    <citation type="submission" date="2019-04" db="EMBL/GenBank/DDBJ databases">
        <authorList>
            <person name="Feng G."/>
            <person name="Zhu H."/>
        </authorList>
    </citation>
    <scope>NUCLEOTIDE SEQUENCE [LARGE SCALE GENOMIC DNA]</scope>
    <source>
        <strain evidence="6 7">6HR-1</strain>
    </source>
</reference>
<dbReference type="EMBL" id="SRLB01000075">
    <property type="protein sequence ID" value="TGD91681.1"/>
    <property type="molecule type" value="Genomic_DNA"/>
</dbReference>
<comment type="caution">
    <text evidence="6">The sequence shown here is derived from an EMBL/GenBank/DDBJ whole genome shotgun (WGS) entry which is preliminary data.</text>
</comment>
<evidence type="ECO:0000256" key="2">
    <source>
        <dbReference type="ARBA" id="ARBA00022747"/>
    </source>
</evidence>
<dbReference type="Gene3D" id="3.40.50.150">
    <property type="entry name" value="Vaccinia Virus protein VP39"/>
    <property type="match status" value="1"/>
</dbReference>
<dbReference type="GO" id="GO:0004519">
    <property type="term" value="F:endonuclease activity"/>
    <property type="evidence" value="ECO:0007669"/>
    <property type="project" value="UniProtKB-KW"/>
</dbReference>